<sequence>MEFFATQPHPFKEIKIILSEERLFEKRNAIRMAQDLIRLNIDNPEVEDVQIHIFLKEIKVFGDKACFSKYRKGEYPYFYIYRNDCGVINFNERKLTYGLNNIIDEVNQGELYGGNVKRMVKKFSVIWDNIKIVLI</sequence>
<evidence type="ECO:0000313" key="2">
    <source>
        <dbReference type="Proteomes" id="UP000186102"/>
    </source>
</evidence>
<evidence type="ECO:0000313" key="1">
    <source>
        <dbReference type="EMBL" id="OLN26243.1"/>
    </source>
</evidence>
<dbReference type="RefSeq" id="WP_075367308.1">
    <property type="nucleotide sequence ID" value="NZ_MLBF01000083.1"/>
</dbReference>
<gene>
    <name evidence="1" type="ORF">DSOL_5071</name>
</gene>
<dbReference type="Proteomes" id="UP000186102">
    <property type="component" value="Unassembled WGS sequence"/>
</dbReference>
<protein>
    <submittedName>
        <fullName evidence="1">Uncharacterized protein</fullName>
    </submittedName>
</protein>
<dbReference type="EMBL" id="MLBF01000083">
    <property type="protein sequence ID" value="OLN26243.1"/>
    <property type="molecule type" value="Genomic_DNA"/>
</dbReference>
<keyword evidence="2" id="KW-1185">Reference proteome</keyword>
<name>A0A1Q8QFW6_9FIRM</name>
<reference evidence="1 2" key="1">
    <citation type="submission" date="2016-09" db="EMBL/GenBank/DDBJ databases">
        <title>Complete genome of Desulfosporosinus sp. OL.</title>
        <authorList>
            <person name="Mardanov A."/>
            <person name="Beletsky A."/>
            <person name="Panova A."/>
            <person name="Karnachuk O."/>
            <person name="Ravin N."/>
        </authorList>
    </citation>
    <scope>NUCLEOTIDE SEQUENCE [LARGE SCALE GENOMIC DNA]</scope>
    <source>
        <strain evidence="1 2">OL</strain>
    </source>
</reference>
<comment type="caution">
    <text evidence="1">The sequence shown here is derived from an EMBL/GenBank/DDBJ whole genome shotgun (WGS) entry which is preliminary data.</text>
</comment>
<proteinExistence type="predicted"/>
<dbReference type="AlphaFoldDB" id="A0A1Q8QFW6"/>
<dbReference type="STRING" id="1888891.DSOL_5071"/>
<accession>A0A1Q8QFW6</accession>
<organism evidence="1 2">
    <name type="scientific">Desulfosporosinus metallidurans</name>
    <dbReference type="NCBI Taxonomy" id="1888891"/>
    <lineage>
        <taxon>Bacteria</taxon>
        <taxon>Bacillati</taxon>
        <taxon>Bacillota</taxon>
        <taxon>Clostridia</taxon>
        <taxon>Eubacteriales</taxon>
        <taxon>Desulfitobacteriaceae</taxon>
        <taxon>Desulfosporosinus</taxon>
    </lineage>
</organism>